<dbReference type="Proteomes" id="UP000539642">
    <property type="component" value="Unassembled WGS sequence"/>
</dbReference>
<gene>
    <name evidence="1" type="ORF">HNQ81_002399</name>
</gene>
<proteinExistence type="predicted"/>
<comment type="caution">
    <text evidence="1">The sequence shown here is derived from an EMBL/GenBank/DDBJ whole genome shotgun (WGS) entry which is preliminary data.</text>
</comment>
<evidence type="ECO:0000313" key="1">
    <source>
        <dbReference type="EMBL" id="MBB5348659.1"/>
    </source>
</evidence>
<protein>
    <submittedName>
        <fullName evidence="1">Uncharacterized protein</fullName>
    </submittedName>
</protein>
<organism evidence="1 2">
    <name type="scientific">Desulfoprunum benzoelyticum</name>
    <dbReference type="NCBI Taxonomy" id="1506996"/>
    <lineage>
        <taxon>Bacteria</taxon>
        <taxon>Pseudomonadati</taxon>
        <taxon>Thermodesulfobacteriota</taxon>
        <taxon>Desulfobulbia</taxon>
        <taxon>Desulfobulbales</taxon>
        <taxon>Desulfobulbaceae</taxon>
        <taxon>Desulfoprunum</taxon>
    </lineage>
</organism>
<dbReference type="AlphaFoldDB" id="A0A840V4J6"/>
<sequence>MTENEFQHNLGAAQTLSAISEYYAFVSGYILGLYRHFHGSSFGAEAEHQQYLALDGDDDQREFARGYRAGFAGESAEAIAQKLMMGS</sequence>
<evidence type="ECO:0000313" key="2">
    <source>
        <dbReference type="Proteomes" id="UP000539642"/>
    </source>
</evidence>
<reference evidence="1 2" key="1">
    <citation type="submission" date="2020-08" db="EMBL/GenBank/DDBJ databases">
        <title>Genomic Encyclopedia of Type Strains, Phase IV (KMG-IV): sequencing the most valuable type-strain genomes for metagenomic binning, comparative biology and taxonomic classification.</title>
        <authorList>
            <person name="Goeker M."/>
        </authorList>
    </citation>
    <scope>NUCLEOTIDE SEQUENCE [LARGE SCALE GENOMIC DNA]</scope>
    <source>
        <strain evidence="1 2">DSM 28570</strain>
    </source>
</reference>
<accession>A0A840V4J6</accession>
<keyword evidence="2" id="KW-1185">Reference proteome</keyword>
<dbReference type="RefSeq" id="WP_183351495.1">
    <property type="nucleotide sequence ID" value="NZ_JACHEO010000014.1"/>
</dbReference>
<name>A0A840V4J6_9BACT</name>
<dbReference type="EMBL" id="JACHEO010000014">
    <property type="protein sequence ID" value="MBB5348659.1"/>
    <property type="molecule type" value="Genomic_DNA"/>
</dbReference>